<accession>D7CKE5</accession>
<dbReference type="STRING" id="643648.Slip_0396"/>
<name>D7CKE5_SYNLT</name>
<dbReference type="EMBL" id="CP002048">
    <property type="protein sequence ID" value="ADI01180.1"/>
    <property type="molecule type" value="Genomic_DNA"/>
</dbReference>
<evidence type="ECO:0000256" key="1">
    <source>
        <dbReference type="SAM" id="Phobius"/>
    </source>
</evidence>
<reference evidence="2 3" key="2">
    <citation type="journal article" date="2010" name="Stand. Genomic Sci.">
        <title>Complete genome sequence of Syntrophothermus lipocalidus type strain (TGB-C1).</title>
        <authorList>
            <person name="Djao O.D."/>
            <person name="Zhang X."/>
            <person name="Lucas S."/>
            <person name="Lapidus A."/>
            <person name="Del Rio T.G."/>
            <person name="Nolan M."/>
            <person name="Tice H."/>
            <person name="Cheng J.F."/>
            <person name="Han C."/>
            <person name="Tapia R."/>
            <person name="Goodwin L."/>
            <person name="Pitluck S."/>
            <person name="Liolios K."/>
            <person name="Ivanova N."/>
            <person name="Mavromatis K."/>
            <person name="Mikhailova N."/>
            <person name="Ovchinnikova G."/>
            <person name="Pati A."/>
            <person name="Brambilla E."/>
            <person name="Chen A."/>
            <person name="Palaniappan K."/>
            <person name="Land M."/>
            <person name="Hauser L."/>
            <person name="Chang Y.J."/>
            <person name="Jeffries C.D."/>
            <person name="Rohde M."/>
            <person name="Sikorski J."/>
            <person name="Spring S."/>
            <person name="Goker M."/>
            <person name="Detter J.C."/>
            <person name="Woyke T."/>
            <person name="Bristow J."/>
            <person name="Eisen J.A."/>
            <person name="Markowitz V."/>
            <person name="Hugenholtz P."/>
            <person name="Kyrpides N.C."/>
            <person name="Klenk H.P."/>
        </authorList>
    </citation>
    <scope>NUCLEOTIDE SEQUENCE [LARGE SCALE GENOMIC DNA]</scope>
    <source>
        <strain evidence="3">DSM 12680 / TGB-C1</strain>
    </source>
</reference>
<keyword evidence="1" id="KW-0472">Membrane</keyword>
<gene>
    <name evidence="2" type="ordered locus">Slip_0396</name>
</gene>
<keyword evidence="3" id="KW-1185">Reference proteome</keyword>
<dbReference type="RefSeq" id="WP_013174582.1">
    <property type="nucleotide sequence ID" value="NC_014220.1"/>
</dbReference>
<dbReference type="Gene3D" id="3.30.700.10">
    <property type="entry name" value="Glycoprotein, Type 4 Pilin"/>
    <property type="match status" value="1"/>
</dbReference>
<dbReference type="Pfam" id="PF07963">
    <property type="entry name" value="N_methyl"/>
    <property type="match status" value="1"/>
</dbReference>
<dbReference type="AlphaFoldDB" id="D7CKE5"/>
<sequence length="158" mass="17964">MQRGRIRTTVRGFTLLELGVVLAIIGVLVLIAVPKFSVLSDYIKLRKDAIEISRQLRLARHRAVATMQSNQVRFYPDYQYYRVYQPTTKTYMLSSGVRFLYVSFPKDPRGWIMCQFSPLGVPTAGGTVALENRRGQRLYVVVNPVVGRVRLSSTPPVE</sequence>
<keyword evidence="1" id="KW-0812">Transmembrane</keyword>
<dbReference type="InterPro" id="IPR012902">
    <property type="entry name" value="N_methyl_site"/>
</dbReference>
<dbReference type="eggNOG" id="COG4970">
    <property type="taxonomic scope" value="Bacteria"/>
</dbReference>
<dbReference type="KEGG" id="slp:Slip_0396"/>
<dbReference type="HOGENOM" id="CLU_136679_0_0_9"/>
<keyword evidence="1" id="KW-1133">Transmembrane helix</keyword>
<dbReference type="NCBIfam" id="TIGR02532">
    <property type="entry name" value="IV_pilin_GFxxxE"/>
    <property type="match status" value="1"/>
</dbReference>
<evidence type="ECO:0000313" key="2">
    <source>
        <dbReference type="EMBL" id="ADI01180.1"/>
    </source>
</evidence>
<organism evidence="2 3">
    <name type="scientific">Syntrophothermus lipocalidus (strain DSM 12680 / TGB-C1)</name>
    <dbReference type="NCBI Taxonomy" id="643648"/>
    <lineage>
        <taxon>Bacteria</taxon>
        <taxon>Bacillati</taxon>
        <taxon>Bacillota</taxon>
        <taxon>Clostridia</taxon>
        <taxon>Eubacteriales</taxon>
        <taxon>Syntrophomonadaceae</taxon>
        <taxon>Syntrophothermus</taxon>
    </lineage>
</organism>
<protein>
    <submittedName>
        <fullName evidence="2">Pilin assembly protein</fullName>
    </submittedName>
</protein>
<reference evidence="3" key="1">
    <citation type="journal article" date="2010" name="Stand. Genomic Sci.">
        <title>Complete genome sequence of Syntrophothermus lipocalidus type strain (TGB-C1T).</title>
        <authorList>
            <consortium name="US DOE Joint Genome Institute (JGI-PGF)"/>
            <person name="Djao O."/>
            <person name="Zhang X."/>
            <person name="Lucas S."/>
            <person name="Lapidus A."/>
            <person name="Glavina Del Rio T."/>
            <person name="Nolan M."/>
            <person name="Tice H."/>
            <person name="Cheng J."/>
            <person name="Han C."/>
            <person name="Tapia R."/>
            <person name="Goodwin L."/>
            <person name="Pitluck S."/>
            <person name="Liolios K."/>
            <person name="Ivanova N."/>
            <person name="Mavromatis K."/>
            <person name="Mikhailova N."/>
            <person name="Ovchinnikova G."/>
            <person name="Pati A."/>
            <person name="Brambilla E."/>
            <person name="Chen A."/>
            <person name="Palaniappan K."/>
            <person name="Land M."/>
            <person name="Hauser L."/>
            <person name="Chang Y."/>
            <person name="Jeffries C."/>
            <person name="Rohde M."/>
            <person name="Sikorski J."/>
            <person name="Spring S."/>
            <person name="Goker M."/>
            <person name="Detter J."/>
            <person name="Woyke T."/>
            <person name="Bristow J."/>
            <person name="Eisen J."/>
            <person name="Markowitz V."/>
            <person name="Hugenholtz P."/>
            <person name="Kyrpides N."/>
            <person name="Klenk H."/>
        </authorList>
    </citation>
    <scope>NUCLEOTIDE SEQUENCE [LARGE SCALE GENOMIC DNA]</scope>
    <source>
        <strain evidence="3">DSM 12680 / TGB-C1</strain>
    </source>
</reference>
<dbReference type="OrthoDB" id="1808878at2"/>
<dbReference type="Proteomes" id="UP000000378">
    <property type="component" value="Chromosome"/>
</dbReference>
<evidence type="ECO:0000313" key="3">
    <source>
        <dbReference type="Proteomes" id="UP000000378"/>
    </source>
</evidence>
<dbReference type="SUPFAM" id="SSF54523">
    <property type="entry name" value="Pili subunits"/>
    <property type="match status" value="1"/>
</dbReference>
<dbReference type="InterPro" id="IPR045584">
    <property type="entry name" value="Pilin-like"/>
</dbReference>
<proteinExistence type="predicted"/>
<feature type="transmembrane region" description="Helical" evidence="1">
    <location>
        <begin position="12"/>
        <end position="33"/>
    </location>
</feature>
<dbReference type="PROSITE" id="PS00409">
    <property type="entry name" value="PROKAR_NTER_METHYL"/>
    <property type="match status" value="1"/>
</dbReference>